<keyword evidence="1" id="KW-0472">Membrane</keyword>
<evidence type="ECO:0000313" key="3">
    <source>
        <dbReference type="Proteomes" id="UP000290848"/>
    </source>
</evidence>
<protein>
    <submittedName>
        <fullName evidence="2">Uncharacterized protein</fullName>
    </submittedName>
</protein>
<comment type="caution">
    <text evidence="2">The sequence shown here is derived from an EMBL/GenBank/DDBJ whole genome shotgun (WGS) entry which is preliminary data.</text>
</comment>
<accession>A0A4Q0M9P7</accession>
<dbReference type="RefSeq" id="WP_128769771.1">
    <property type="nucleotide sequence ID" value="NZ_RXOC01000007.1"/>
</dbReference>
<dbReference type="AlphaFoldDB" id="A0A4Q0M9P7"/>
<name>A0A4Q0M9P7_9SPHI</name>
<evidence type="ECO:0000256" key="1">
    <source>
        <dbReference type="SAM" id="Phobius"/>
    </source>
</evidence>
<keyword evidence="1" id="KW-1133">Transmembrane helix</keyword>
<feature type="transmembrane region" description="Helical" evidence="1">
    <location>
        <begin position="52"/>
        <end position="70"/>
    </location>
</feature>
<proteinExistence type="predicted"/>
<gene>
    <name evidence="2" type="ORF">EKH83_12540</name>
</gene>
<dbReference type="EMBL" id="RXOC01000007">
    <property type="protein sequence ID" value="RXF69499.1"/>
    <property type="molecule type" value="Genomic_DNA"/>
</dbReference>
<keyword evidence="1" id="KW-0812">Transmembrane</keyword>
<reference evidence="2 3" key="1">
    <citation type="submission" date="2018-12" db="EMBL/GenBank/DDBJ databases">
        <title>The Draft Genome Sequence of the Soil Bacterium Pedobacter tournemirensis R1.</title>
        <authorList>
            <person name="He J."/>
        </authorList>
    </citation>
    <scope>NUCLEOTIDE SEQUENCE [LARGE SCALE GENOMIC DNA]</scope>
    <source>
        <strain evidence="2 3">R1</strain>
    </source>
</reference>
<evidence type="ECO:0000313" key="2">
    <source>
        <dbReference type="EMBL" id="RXF69499.1"/>
    </source>
</evidence>
<organism evidence="2 3">
    <name type="scientific">Arcticibacter tournemirensis</name>
    <dbReference type="NCBI Taxonomy" id="699437"/>
    <lineage>
        <taxon>Bacteria</taxon>
        <taxon>Pseudomonadati</taxon>
        <taxon>Bacteroidota</taxon>
        <taxon>Sphingobacteriia</taxon>
        <taxon>Sphingobacteriales</taxon>
        <taxon>Sphingobacteriaceae</taxon>
        <taxon>Arcticibacter</taxon>
    </lineage>
</organism>
<dbReference type="Proteomes" id="UP000290848">
    <property type="component" value="Unassembled WGS sequence"/>
</dbReference>
<feature type="transmembrane region" description="Helical" evidence="1">
    <location>
        <begin position="12"/>
        <end position="32"/>
    </location>
</feature>
<sequence>MDINKSKSLNKIYRRYGCAFTESFGATLSVFIQARRGDTLGGWKMDLMITKGGISSSTTVYIFTIFSVVGK</sequence>